<evidence type="ECO:0000313" key="6">
    <source>
        <dbReference type="EMBL" id="SFW30874.1"/>
    </source>
</evidence>
<dbReference type="Pfam" id="PF13377">
    <property type="entry name" value="Peripla_BP_3"/>
    <property type="match status" value="1"/>
</dbReference>
<keyword evidence="3" id="KW-0238">DNA-binding</keyword>
<dbReference type="EMBL" id="FPIP01000003">
    <property type="protein sequence ID" value="SFW30874.1"/>
    <property type="molecule type" value="Genomic_DNA"/>
</dbReference>
<dbReference type="Gene3D" id="1.10.260.40">
    <property type="entry name" value="lambda repressor-like DNA-binding domains"/>
    <property type="match status" value="1"/>
</dbReference>
<dbReference type="SMART" id="SM00354">
    <property type="entry name" value="HTH_LACI"/>
    <property type="match status" value="1"/>
</dbReference>
<protein>
    <submittedName>
        <fullName evidence="6">LacI family transcriptional regulator</fullName>
    </submittedName>
</protein>
<dbReference type="Pfam" id="PF00356">
    <property type="entry name" value="LacI"/>
    <property type="match status" value="1"/>
</dbReference>
<evidence type="ECO:0000256" key="2">
    <source>
        <dbReference type="ARBA" id="ARBA00023015"/>
    </source>
</evidence>
<dbReference type="Proteomes" id="UP000183461">
    <property type="component" value="Unassembled WGS sequence"/>
</dbReference>
<dbReference type="GO" id="GO:0003700">
    <property type="term" value="F:DNA-binding transcription factor activity"/>
    <property type="evidence" value="ECO:0007669"/>
    <property type="project" value="TreeGrafter"/>
</dbReference>
<accession>A0A1K1N605</accession>
<dbReference type="InterPro" id="IPR028082">
    <property type="entry name" value="Peripla_BP_I"/>
</dbReference>
<gene>
    <name evidence="6" type="ORF">SAMN02910280_1761</name>
</gene>
<evidence type="ECO:0000256" key="1">
    <source>
        <dbReference type="ARBA" id="ARBA00022491"/>
    </source>
</evidence>
<evidence type="ECO:0000256" key="3">
    <source>
        <dbReference type="ARBA" id="ARBA00023125"/>
    </source>
</evidence>
<dbReference type="InterPro" id="IPR010982">
    <property type="entry name" value="Lambda_DNA-bd_dom_sf"/>
</dbReference>
<evidence type="ECO:0000259" key="5">
    <source>
        <dbReference type="PROSITE" id="PS50932"/>
    </source>
</evidence>
<feature type="domain" description="HTH lacI-type" evidence="5">
    <location>
        <begin position="5"/>
        <end position="59"/>
    </location>
</feature>
<dbReference type="CDD" id="cd01392">
    <property type="entry name" value="HTH_LacI"/>
    <property type="match status" value="1"/>
</dbReference>
<dbReference type="CDD" id="cd19974">
    <property type="entry name" value="PBP1_LacI-like"/>
    <property type="match status" value="1"/>
</dbReference>
<dbReference type="GO" id="GO:0000976">
    <property type="term" value="F:transcription cis-regulatory region binding"/>
    <property type="evidence" value="ECO:0007669"/>
    <property type="project" value="TreeGrafter"/>
</dbReference>
<keyword evidence="2" id="KW-0805">Transcription regulation</keyword>
<dbReference type="PANTHER" id="PTHR30146:SF148">
    <property type="entry name" value="HTH-TYPE TRANSCRIPTIONAL REPRESSOR PURR-RELATED"/>
    <property type="match status" value="1"/>
</dbReference>
<evidence type="ECO:0000313" key="7">
    <source>
        <dbReference type="Proteomes" id="UP000183461"/>
    </source>
</evidence>
<dbReference type="SUPFAM" id="SSF47413">
    <property type="entry name" value="lambda repressor-like DNA-binding domains"/>
    <property type="match status" value="1"/>
</dbReference>
<sequence>MKNGVKMLDIAEKLGVSVVTVSNALAGRDGVSEQMRKKICETAEKMGYKPSNTKSERKRLSMSKVSKNVGILTSERFVGARGTFYWELTASISNQLAQLNVCTVYECVTADSETNGILPNMVTDGKVDGVIVIGQVHRSYIECLKKLTIPLMFVDFYDNRYDIDSVISDSFNGGYILTDYLVSKGHRKIGFFGTLNATSSINDRYLGYVKCIMENELEFRREWIIGDRNEKGILNEKIDFPEEMPTAFVCNCDETAFRVISALKTKGVRVPEDISVVGYDNYTVSSICIPTITTVEVDLTKMAEVSVKIMAKKLADPKYREGRRIISGKLIEKESVLDINGSYSEERPNAY</sequence>
<proteinExistence type="predicted"/>
<organism evidence="6 7">
    <name type="scientific">Ruminococcus flavefaciens</name>
    <dbReference type="NCBI Taxonomy" id="1265"/>
    <lineage>
        <taxon>Bacteria</taxon>
        <taxon>Bacillati</taxon>
        <taxon>Bacillota</taxon>
        <taxon>Clostridia</taxon>
        <taxon>Eubacteriales</taxon>
        <taxon>Oscillospiraceae</taxon>
        <taxon>Ruminococcus</taxon>
    </lineage>
</organism>
<name>A0A1K1N605_RUMFL</name>
<dbReference type="RefSeq" id="WP_072300031.1">
    <property type="nucleotide sequence ID" value="NZ_CAMIZA010000010.1"/>
</dbReference>
<dbReference type="SUPFAM" id="SSF53822">
    <property type="entry name" value="Periplasmic binding protein-like I"/>
    <property type="match status" value="1"/>
</dbReference>
<dbReference type="InterPro" id="IPR046335">
    <property type="entry name" value="LacI/GalR-like_sensor"/>
</dbReference>
<dbReference type="AlphaFoldDB" id="A0A1K1N605"/>
<evidence type="ECO:0000256" key="4">
    <source>
        <dbReference type="ARBA" id="ARBA00023163"/>
    </source>
</evidence>
<dbReference type="Gene3D" id="3.40.50.2300">
    <property type="match status" value="2"/>
</dbReference>
<reference evidence="6 7" key="1">
    <citation type="submission" date="2016-11" db="EMBL/GenBank/DDBJ databases">
        <authorList>
            <person name="Jaros S."/>
            <person name="Januszkiewicz K."/>
            <person name="Wedrychowicz H."/>
        </authorList>
    </citation>
    <scope>NUCLEOTIDE SEQUENCE [LARGE SCALE GENOMIC DNA]</scope>
    <source>
        <strain evidence="6 7">YL228</strain>
    </source>
</reference>
<dbReference type="PANTHER" id="PTHR30146">
    <property type="entry name" value="LACI-RELATED TRANSCRIPTIONAL REPRESSOR"/>
    <property type="match status" value="1"/>
</dbReference>
<dbReference type="PROSITE" id="PS50932">
    <property type="entry name" value="HTH_LACI_2"/>
    <property type="match status" value="1"/>
</dbReference>
<keyword evidence="4" id="KW-0804">Transcription</keyword>
<dbReference type="InterPro" id="IPR000843">
    <property type="entry name" value="HTH_LacI"/>
</dbReference>
<keyword evidence="1" id="KW-0678">Repressor</keyword>